<dbReference type="WBParaSite" id="RSKR_0000552575.1">
    <property type="protein sequence ID" value="RSKR_0000552575.1"/>
    <property type="gene ID" value="RSKR_0000552575"/>
</dbReference>
<accession>A0AC35TX36</accession>
<proteinExistence type="predicted"/>
<dbReference type="Proteomes" id="UP000095286">
    <property type="component" value="Unplaced"/>
</dbReference>
<reference evidence="2" key="1">
    <citation type="submission" date="2016-11" db="UniProtKB">
        <authorList>
            <consortium name="WormBaseParasite"/>
        </authorList>
    </citation>
    <scope>IDENTIFICATION</scope>
    <source>
        <strain evidence="2">KR3021</strain>
    </source>
</reference>
<protein>
    <submittedName>
        <fullName evidence="2">CDI domain-containing protein</fullName>
    </submittedName>
</protein>
<evidence type="ECO:0000313" key="1">
    <source>
        <dbReference type="Proteomes" id="UP000095286"/>
    </source>
</evidence>
<name>A0AC35TX36_9BILA</name>
<evidence type="ECO:0000313" key="2">
    <source>
        <dbReference type="WBParaSite" id="RSKR_0000552575.1"/>
    </source>
</evidence>
<sequence length="163" mass="18555">MTSTITINSTAATCSKTTPYPVLSLKSPHKKGPLGINKKSVRRNLFNTKCSSESIAFIEKLIQRNYQMYTSKYHFDFVNETPMEGCQFNSFSNEEVPSFYHSTIKTRSSSPTQHIENICPKPIKKQTKITSFTSIKRKNFSQISKQTNIFKAPFASRNFAMSC</sequence>
<organism evidence="1 2">
    <name type="scientific">Rhabditophanes sp. KR3021</name>
    <dbReference type="NCBI Taxonomy" id="114890"/>
    <lineage>
        <taxon>Eukaryota</taxon>
        <taxon>Metazoa</taxon>
        <taxon>Ecdysozoa</taxon>
        <taxon>Nematoda</taxon>
        <taxon>Chromadorea</taxon>
        <taxon>Rhabditida</taxon>
        <taxon>Tylenchina</taxon>
        <taxon>Panagrolaimomorpha</taxon>
        <taxon>Strongyloidoidea</taxon>
        <taxon>Alloionematidae</taxon>
        <taxon>Rhabditophanes</taxon>
    </lineage>
</organism>